<proteinExistence type="predicted"/>
<dbReference type="KEGG" id="dti:Desti_4968"/>
<dbReference type="RefSeq" id="WP_014812687.1">
    <property type="nucleotide sequence ID" value="NC_018025.1"/>
</dbReference>
<dbReference type="EMBL" id="CP003360">
    <property type="protein sequence ID" value="AFM27582.1"/>
    <property type="molecule type" value="Genomic_DNA"/>
</dbReference>
<organism evidence="1 2">
    <name type="scientific">Desulfomonile tiedjei (strain ATCC 49306 / DSM 6799 / DCB-1)</name>
    <dbReference type="NCBI Taxonomy" id="706587"/>
    <lineage>
        <taxon>Bacteria</taxon>
        <taxon>Pseudomonadati</taxon>
        <taxon>Thermodesulfobacteriota</taxon>
        <taxon>Desulfomonilia</taxon>
        <taxon>Desulfomonilales</taxon>
        <taxon>Desulfomonilaceae</taxon>
        <taxon>Desulfomonile</taxon>
    </lineage>
</organism>
<name>I4CDE1_DESTA</name>
<gene>
    <name evidence="1" type="ordered locus">Desti_4968</name>
</gene>
<dbReference type="STRING" id="706587.Desti_4968"/>
<dbReference type="AlphaFoldDB" id="I4CDE1"/>
<dbReference type="Proteomes" id="UP000006055">
    <property type="component" value="Chromosome"/>
</dbReference>
<accession>I4CDE1</accession>
<sequence>MLERISKVLAYFGSDLGLRNGPKFLKNAHRQGYGLLALDSHAMALASRAGVPYSLLDDWLEPETIVRAIDLAQECGSRWYESARQEFTVDGICLPQVDRCSMDKFWQDAMLALELARKIKNSDCQEFRYFTNLFPRAGVALNGSDICNRLWMAELGKRSKPLLRFGTFGSGEVLSVVRKAAIRLADSVFNKQATPPIQPRAFPDKAIALLMKSEEVFRLQHVVKTLLADFPDRIAIVLGSHKSGSSENLYESWGIPVYYGERWPAASYVSALPLRLLPRVDRDLEEKFFQGYRVALEKSAGQPWQETLEVAKFHFNYYCRYRWPTLYKHNFLFWRELWERMRPSLLLITGMPEGVMVLASEAARQCDIPILVLPHACGAIRVNWDGLTMGCTLYNSRMQKTNFVETNIRTENLRPCRDLVAKNEYPVHAVKAFSGIGKCQLLALTETTVEGPHLNTYVSPSAQLKALLALVNPPADLIDKVDVAVKAHPQISDLEMIEAAGPAVMKKLMPRASELEAALHETDLVVAVNYRGGALVHVLKMAKPVVYFLTEEEAMLKRSDYPYDTFQGGTAVARTAEDFWSLVRKFINDPRFAADLRSRAAEFAWENLDDDSYPALSEILKDFARV</sequence>
<evidence type="ECO:0000313" key="2">
    <source>
        <dbReference type="Proteomes" id="UP000006055"/>
    </source>
</evidence>
<dbReference type="HOGENOM" id="CLU_436627_0_0_7"/>
<protein>
    <submittedName>
        <fullName evidence="1">Uncharacterized protein</fullName>
    </submittedName>
</protein>
<keyword evidence="2" id="KW-1185">Reference proteome</keyword>
<evidence type="ECO:0000313" key="1">
    <source>
        <dbReference type="EMBL" id="AFM27582.1"/>
    </source>
</evidence>
<reference evidence="2" key="1">
    <citation type="submission" date="2012-06" db="EMBL/GenBank/DDBJ databases">
        <title>Complete sequence of chromosome of Desulfomonile tiedjei DSM 6799.</title>
        <authorList>
            <person name="Lucas S."/>
            <person name="Copeland A."/>
            <person name="Lapidus A."/>
            <person name="Glavina del Rio T."/>
            <person name="Dalin E."/>
            <person name="Tice H."/>
            <person name="Bruce D."/>
            <person name="Goodwin L."/>
            <person name="Pitluck S."/>
            <person name="Peters L."/>
            <person name="Ovchinnikova G."/>
            <person name="Zeytun A."/>
            <person name="Lu M."/>
            <person name="Kyrpides N."/>
            <person name="Mavromatis K."/>
            <person name="Ivanova N."/>
            <person name="Brettin T."/>
            <person name="Detter J.C."/>
            <person name="Han C."/>
            <person name="Larimer F."/>
            <person name="Land M."/>
            <person name="Hauser L."/>
            <person name="Markowitz V."/>
            <person name="Cheng J.-F."/>
            <person name="Hugenholtz P."/>
            <person name="Woyke T."/>
            <person name="Wu D."/>
            <person name="Spring S."/>
            <person name="Schroeder M."/>
            <person name="Brambilla E."/>
            <person name="Klenk H.-P."/>
            <person name="Eisen J.A."/>
        </authorList>
    </citation>
    <scope>NUCLEOTIDE SEQUENCE [LARGE SCALE GENOMIC DNA]</scope>
    <source>
        <strain evidence="2">ATCC 49306 / DSM 6799 / DCB-1</strain>
    </source>
</reference>